<dbReference type="InterPro" id="IPR051407">
    <property type="entry name" value="Bact_OM_lipoprot/Surf_antigen"/>
</dbReference>
<comment type="subcellular location">
    <subcellularLocation>
        <location evidence="1">Membrane</location>
    </subcellularLocation>
</comment>
<evidence type="ECO:0000256" key="2">
    <source>
        <dbReference type="ARBA" id="ARBA00023136"/>
    </source>
</evidence>
<sequence>MNSSTSLSEPLAPGAVARPSANPTVWWVAGGLSLLGVGALAAALMKSPSDTPAPAQPVPVATTKAATAKAPVAPKQTNTVTCAHCGTVESVKAEKQKGEGTGLGAVGGAVVGGVVGHQVGNGNGKKAMTVLGAVGGGLAGHEIEKHARSTTVYHVQLRMDDGSTRTVTQTTAPAVGARVEVQGNELKVRPAKG</sequence>
<evidence type="ECO:0000313" key="6">
    <source>
        <dbReference type="Proteomes" id="UP001303946"/>
    </source>
</evidence>
<keyword evidence="3" id="KW-0812">Transmembrane</keyword>
<proteinExistence type="predicted"/>
<reference evidence="5 6" key="1">
    <citation type="submission" date="2023-10" db="EMBL/GenBank/DDBJ databases">
        <title>Bacteria for the degradation of biodegradable plastic PBAT(Polybutylene adipate terephthalate).</title>
        <authorList>
            <person name="Weon H.-Y."/>
            <person name="Yeon J."/>
        </authorList>
    </citation>
    <scope>NUCLEOTIDE SEQUENCE [LARGE SCALE GENOMIC DNA]</scope>
    <source>
        <strain evidence="5 6">SBD 7-3</strain>
    </source>
</reference>
<feature type="domain" description="Glycine zipper 2TM" evidence="4">
    <location>
        <begin position="103"/>
        <end position="144"/>
    </location>
</feature>
<name>A0ABZ0CT62_9BURK</name>
<evidence type="ECO:0000256" key="3">
    <source>
        <dbReference type="SAM" id="Phobius"/>
    </source>
</evidence>
<evidence type="ECO:0000313" key="5">
    <source>
        <dbReference type="EMBL" id="WOB08063.1"/>
    </source>
</evidence>
<protein>
    <submittedName>
        <fullName evidence="5">Glycine zipper 2TM domain-containing protein</fullName>
    </submittedName>
</protein>
<dbReference type="InterPro" id="IPR008816">
    <property type="entry name" value="Gly_zipper_2TM_dom"/>
</dbReference>
<dbReference type="RefSeq" id="WP_316700744.1">
    <property type="nucleotide sequence ID" value="NZ_CP136336.1"/>
</dbReference>
<dbReference type="EMBL" id="CP136336">
    <property type="protein sequence ID" value="WOB08063.1"/>
    <property type="molecule type" value="Genomic_DNA"/>
</dbReference>
<keyword evidence="3" id="KW-1133">Transmembrane helix</keyword>
<gene>
    <name evidence="5" type="ORF">RXV79_24570</name>
</gene>
<accession>A0ABZ0CT62</accession>
<organism evidence="5 6">
    <name type="scientific">Piscinibacter gummiphilus</name>
    <dbReference type="NCBI Taxonomy" id="946333"/>
    <lineage>
        <taxon>Bacteria</taxon>
        <taxon>Pseudomonadati</taxon>
        <taxon>Pseudomonadota</taxon>
        <taxon>Betaproteobacteria</taxon>
        <taxon>Burkholderiales</taxon>
        <taxon>Sphaerotilaceae</taxon>
        <taxon>Piscinibacter</taxon>
    </lineage>
</organism>
<dbReference type="Proteomes" id="UP001303946">
    <property type="component" value="Chromosome"/>
</dbReference>
<evidence type="ECO:0000259" key="4">
    <source>
        <dbReference type="Pfam" id="PF05433"/>
    </source>
</evidence>
<feature type="transmembrane region" description="Helical" evidence="3">
    <location>
        <begin position="25"/>
        <end position="45"/>
    </location>
</feature>
<evidence type="ECO:0000256" key="1">
    <source>
        <dbReference type="ARBA" id="ARBA00004370"/>
    </source>
</evidence>
<dbReference type="PANTHER" id="PTHR35603">
    <property type="match status" value="1"/>
</dbReference>
<keyword evidence="2 3" id="KW-0472">Membrane</keyword>
<dbReference type="PANTHER" id="PTHR35603:SF2">
    <property type="entry name" value="OUTER MEMBRANE LIPOPROTEIN"/>
    <property type="match status" value="1"/>
</dbReference>
<keyword evidence="6" id="KW-1185">Reference proteome</keyword>
<dbReference type="Pfam" id="PF05433">
    <property type="entry name" value="Rick_17kDa_Anti"/>
    <property type="match status" value="1"/>
</dbReference>